<reference evidence="13" key="1">
    <citation type="journal article" date="2014" name="Nat. Genet.">
        <title>Genome and transcriptome of the porcine whipworm Trichuris suis.</title>
        <authorList>
            <person name="Jex A.R."/>
            <person name="Nejsum P."/>
            <person name="Schwarz E.M."/>
            <person name="Hu L."/>
            <person name="Young N.D."/>
            <person name="Hall R.S."/>
            <person name="Korhonen P.K."/>
            <person name="Liao S."/>
            <person name="Thamsborg S."/>
            <person name="Xia J."/>
            <person name="Xu P."/>
            <person name="Wang S."/>
            <person name="Scheerlinck J.P."/>
            <person name="Hofmann A."/>
            <person name="Sternberg P.W."/>
            <person name="Wang J."/>
            <person name="Gasser R.B."/>
        </authorList>
    </citation>
    <scope>NUCLEOTIDE SEQUENCE [LARGE SCALE GENOMIC DNA]</scope>
    <source>
        <strain evidence="13">DCEP-RM93F</strain>
    </source>
</reference>
<keyword evidence="5" id="KW-0460">Magnesium</keyword>
<keyword evidence="9" id="KW-0233">DNA recombination</keyword>
<evidence type="ECO:0000259" key="11">
    <source>
        <dbReference type="Pfam" id="PF25597"/>
    </source>
</evidence>
<name>A0A085NJ22_9BILA</name>
<dbReference type="InterPro" id="IPR039537">
    <property type="entry name" value="Retrotran_Ty1/copia-like"/>
</dbReference>
<keyword evidence="8" id="KW-0808">Transferase</keyword>
<sequence>MNRTLLDLVRSAMSGCALPRAAWAELTGTAAYVRNRATNKHNQNKTPYELWFNRKPSVRHLRACGCDVYVHVLSQKRNPKLDLRAREGLLVGYALKGKGWRIWVLEVLESRDCVFVEKTTLPQRSLSTEDGSHISFVSPGGEPDEDVTSKAHEEMGNEPEPPTKHEEGKNE</sequence>
<keyword evidence="2" id="KW-0479">Metal-binding</keyword>
<keyword evidence="7" id="KW-0695">RNA-directed DNA polymerase</keyword>
<dbReference type="Proteomes" id="UP000030758">
    <property type="component" value="Unassembled WGS sequence"/>
</dbReference>
<dbReference type="EMBL" id="KL367495">
    <property type="protein sequence ID" value="KFD69468.1"/>
    <property type="molecule type" value="Genomic_DNA"/>
</dbReference>
<dbReference type="GO" id="GO:0046872">
    <property type="term" value="F:metal ion binding"/>
    <property type="evidence" value="ECO:0007669"/>
    <property type="project" value="UniProtKB-KW"/>
</dbReference>
<keyword evidence="8" id="KW-0239">DNA-directed DNA polymerase</keyword>
<evidence type="ECO:0000256" key="9">
    <source>
        <dbReference type="ARBA" id="ARBA00023172"/>
    </source>
</evidence>
<keyword evidence="6" id="KW-0229">DNA integration</keyword>
<evidence type="ECO:0000256" key="5">
    <source>
        <dbReference type="ARBA" id="ARBA00022842"/>
    </source>
</evidence>
<dbReference type="PANTHER" id="PTHR42648:SF11">
    <property type="entry name" value="TRANSPOSON TY4-P GAG-POL POLYPROTEIN"/>
    <property type="match status" value="1"/>
</dbReference>
<evidence type="ECO:0000256" key="1">
    <source>
        <dbReference type="ARBA" id="ARBA00022722"/>
    </source>
</evidence>
<gene>
    <name evidence="12" type="ORF">M514_18335</name>
    <name evidence="13" type="ORF">M514_18340</name>
</gene>
<dbReference type="Pfam" id="PF25597">
    <property type="entry name" value="SH3_retrovirus"/>
    <property type="match status" value="1"/>
</dbReference>
<proteinExistence type="predicted"/>
<dbReference type="AlphaFoldDB" id="A0A085NJ22"/>
<protein>
    <recommendedName>
        <fullName evidence="11">Retroviral polymerase SH3-like domain-containing protein</fullName>
    </recommendedName>
</protein>
<organism evidence="13">
    <name type="scientific">Trichuris suis</name>
    <name type="common">pig whipworm</name>
    <dbReference type="NCBI Taxonomy" id="68888"/>
    <lineage>
        <taxon>Eukaryota</taxon>
        <taxon>Metazoa</taxon>
        <taxon>Ecdysozoa</taxon>
        <taxon>Nematoda</taxon>
        <taxon>Enoplea</taxon>
        <taxon>Dorylaimia</taxon>
        <taxon>Trichinellida</taxon>
        <taxon>Trichuridae</taxon>
        <taxon>Trichuris</taxon>
    </lineage>
</organism>
<dbReference type="GO" id="GO:0006310">
    <property type="term" value="P:DNA recombination"/>
    <property type="evidence" value="ECO:0007669"/>
    <property type="project" value="UniProtKB-KW"/>
</dbReference>
<evidence type="ECO:0000256" key="2">
    <source>
        <dbReference type="ARBA" id="ARBA00022723"/>
    </source>
</evidence>
<evidence type="ECO:0000256" key="3">
    <source>
        <dbReference type="ARBA" id="ARBA00022759"/>
    </source>
</evidence>
<dbReference type="EMBL" id="KL367495">
    <property type="protein sequence ID" value="KFD69463.1"/>
    <property type="molecule type" value="Genomic_DNA"/>
</dbReference>
<dbReference type="InterPro" id="IPR012337">
    <property type="entry name" value="RNaseH-like_sf"/>
</dbReference>
<dbReference type="PANTHER" id="PTHR42648">
    <property type="entry name" value="TRANSPOSASE, PUTATIVE-RELATED"/>
    <property type="match status" value="1"/>
</dbReference>
<dbReference type="GO" id="GO:0003964">
    <property type="term" value="F:RNA-directed DNA polymerase activity"/>
    <property type="evidence" value="ECO:0007669"/>
    <property type="project" value="UniProtKB-KW"/>
</dbReference>
<dbReference type="GO" id="GO:0016787">
    <property type="term" value="F:hydrolase activity"/>
    <property type="evidence" value="ECO:0007669"/>
    <property type="project" value="UniProtKB-KW"/>
</dbReference>
<keyword evidence="3" id="KW-0255">Endonuclease</keyword>
<evidence type="ECO:0000256" key="6">
    <source>
        <dbReference type="ARBA" id="ARBA00022908"/>
    </source>
</evidence>
<dbReference type="SUPFAM" id="SSF53098">
    <property type="entry name" value="Ribonuclease H-like"/>
    <property type="match status" value="1"/>
</dbReference>
<feature type="region of interest" description="Disordered" evidence="10">
    <location>
        <begin position="126"/>
        <end position="171"/>
    </location>
</feature>
<evidence type="ECO:0000313" key="12">
    <source>
        <dbReference type="EMBL" id="KFD69463.1"/>
    </source>
</evidence>
<accession>A0A085NJ22</accession>
<feature type="domain" description="Retroviral polymerase SH3-like" evidence="11">
    <location>
        <begin position="66"/>
        <end position="125"/>
    </location>
</feature>
<keyword evidence="4" id="KW-0378">Hydrolase</keyword>
<evidence type="ECO:0000313" key="13">
    <source>
        <dbReference type="EMBL" id="KFD69468.1"/>
    </source>
</evidence>
<keyword evidence="8" id="KW-0548">Nucleotidyltransferase</keyword>
<evidence type="ECO:0000256" key="8">
    <source>
        <dbReference type="ARBA" id="ARBA00022932"/>
    </source>
</evidence>
<evidence type="ECO:0000256" key="10">
    <source>
        <dbReference type="SAM" id="MobiDB-lite"/>
    </source>
</evidence>
<evidence type="ECO:0000256" key="7">
    <source>
        <dbReference type="ARBA" id="ARBA00022918"/>
    </source>
</evidence>
<evidence type="ECO:0000256" key="4">
    <source>
        <dbReference type="ARBA" id="ARBA00022801"/>
    </source>
</evidence>
<dbReference type="InterPro" id="IPR057670">
    <property type="entry name" value="SH3_retrovirus"/>
</dbReference>
<feature type="compositionally biased region" description="Basic and acidic residues" evidence="10">
    <location>
        <begin position="147"/>
        <end position="171"/>
    </location>
</feature>
<dbReference type="GO" id="GO:0004519">
    <property type="term" value="F:endonuclease activity"/>
    <property type="evidence" value="ECO:0007669"/>
    <property type="project" value="UniProtKB-KW"/>
</dbReference>
<dbReference type="GO" id="GO:0015074">
    <property type="term" value="P:DNA integration"/>
    <property type="evidence" value="ECO:0007669"/>
    <property type="project" value="UniProtKB-KW"/>
</dbReference>
<keyword evidence="1" id="KW-0540">Nuclease</keyword>
<dbReference type="GO" id="GO:0003887">
    <property type="term" value="F:DNA-directed DNA polymerase activity"/>
    <property type="evidence" value="ECO:0007669"/>
    <property type="project" value="UniProtKB-KW"/>
</dbReference>